<keyword evidence="1" id="KW-0547">Nucleotide-binding</keyword>
<dbReference type="KEGG" id="shc:Shell_0082"/>
<sequence length="314" mass="35595">MKYAIYTRDLTKYYGDLLAVDHVNLRVPYNIIFGFLGPNGAGKTTTIRMLCGLTKISSGDAIVNGYSIKDEPEKVKASIGVVPDISNLYPELTCYDNLMFAAEMHGVPSKRRRQRVLELLRFFGLTDKINVKFANLSKGLKRRLTIAAALVHKPKILMLDEPTLGLDVRSRRKMWALIRSLKEKGITIFLTSHNVYEVSRLCERIAIINKGRIVAEGTPSELRKLVPYEEAIELSVSDPRKLIKKISNSENIVKAYIENDTLKIVAKDPLAALIEITRVLRMEKIDVNYVSLRSADMEEVFLKIVEGNRIERSR</sequence>
<name>D7DAN3_STAHD</name>
<dbReference type="SUPFAM" id="SSF52540">
    <property type="entry name" value="P-loop containing nucleoside triphosphate hydrolases"/>
    <property type="match status" value="1"/>
</dbReference>
<dbReference type="Gene3D" id="3.40.50.300">
    <property type="entry name" value="P-loop containing nucleotide triphosphate hydrolases"/>
    <property type="match status" value="1"/>
</dbReference>
<dbReference type="eggNOG" id="arCOG00194">
    <property type="taxonomic scope" value="Archaea"/>
</dbReference>
<reference evidence="4 5" key="2">
    <citation type="journal article" date="2011" name="Stand. Genomic Sci.">
        <title>Complete genome sequence of Staphylothermus hellenicus P8.</title>
        <authorList>
            <person name="Anderson I."/>
            <person name="Wirth R."/>
            <person name="Lucas S."/>
            <person name="Copeland A."/>
            <person name="Lapidus A."/>
            <person name="Cheng J.F."/>
            <person name="Goodwin L."/>
            <person name="Pitluck S."/>
            <person name="Davenport K."/>
            <person name="Detter J.C."/>
            <person name="Han C."/>
            <person name="Tapia R."/>
            <person name="Land M."/>
            <person name="Hauser L."/>
            <person name="Pati A."/>
            <person name="Mikhailova N."/>
            <person name="Woyke T."/>
            <person name="Klenk H.P."/>
            <person name="Kyrpides N."/>
            <person name="Ivanova N."/>
        </authorList>
    </citation>
    <scope>NUCLEOTIDE SEQUENCE [LARGE SCALE GENOMIC DNA]</scope>
    <source>
        <strain evidence="5">DSM 12710 / JCM 10830 / BK20S6-10-b1 / P8</strain>
    </source>
</reference>
<dbReference type="InterPro" id="IPR027417">
    <property type="entry name" value="P-loop_NTPase"/>
</dbReference>
<dbReference type="GO" id="GO:0005524">
    <property type="term" value="F:ATP binding"/>
    <property type="evidence" value="ECO:0007669"/>
    <property type="project" value="UniProtKB-KW"/>
</dbReference>
<dbReference type="PANTHER" id="PTHR43582:SF2">
    <property type="entry name" value="LINEARMYCIN RESISTANCE ATP-BINDING PROTEIN LNRL"/>
    <property type="match status" value="1"/>
</dbReference>
<dbReference type="RefSeq" id="WP_013142428.1">
    <property type="nucleotide sequence ID" value="NC_014205.1"/>
</dbReference>
<dbReference type="GeneID" id="9233371"/>
<gene>
    <name evidence="4" type="ordered locus">Shell_0082</name>
</gene>
<dbReference type="STRING" id="591019.Shell_0082"/>
<dbReference type="GO" id="GO:0016887">
    <property type="term" value="F:ATP hydrolysis activity"/>
    <property type="evidence" value="ECO:0007669"/>
    <property type="project" value="InterPro"/>
</dbReference>
<organism evidence="4 5">
    <name type="scientific">Staphylothermus hellenicus (strain DSM 12710 / JCM 10830 / BK20S6-10-b1 / P8)</name>
    <dbReference type="NCBI Taxonomy" id="591019"/>
    <lineage>
        <taxon>Archaea</taxon>
        <taxon>Thermoproteota</taxon>
        <taxon>Thermoprotei</taxon>
        <taxon>Desulfurococcales</taxon>
        <taxon>Desulfurococcaceae</taxon>
        <taxon>Staphylothermus</taxon>
    </lineage>
</organism>
<dbReference type="Proteomes" id="UP000002573">
    <property type="component" value="Chromosome"/>
</dbReference>
<evidence type="ECO:0000259" key="3">
    <source>
        <dbReference type="PROSITE" id="PS50893"/>
    </source>
</evidence>
<evidence type="ECO:0000313" key="4">
    <source>
        <dbReference type="EMBL" id="ADI31230.1"/>
    </source>
</evidence>
<protein>
    <submittedName>
        <fullName evidence="4">ABC transporter related protein</fullName>
    </submittedName>
</protein>
<dbReference type="PANTHER" id="PTHR43582">
    <property type="entry name" value="LINEARMYCIN RESISTANCE ATP-BINDING PROTEIN LNRL"/>
    <property type="match status" value="1"/>
</dbReference>
<accession>D7DAN3</accession>
<reference evidence="5" key="1">
    <citation type="submission" date="2010-05" db="EMBL/GenBank/DDBJ databases">
        <title>Complete sequence of Staphylothermus hellenicus DSM 12710.</title>
        <authorList>
            <consortium name="US DOE Joint Genome Institute"/>
            <person name="Lucas S."/>
            <person name="Copeland A."/>
            <person name="Lapidus A."/>
            <person name="Cheng J.-F."/>
            <person name="Bruce D."/>
            <person name="Goodwin L."/>
            <person name="Pitluck S."/>
            <person name="Davenport K."/>
            <person name="Detter J.C."/>
            <person name="Han C."/>
            <person name="Tapia R."/>
            <person name="Larimer F."/>
            <person name="Land M."/>
            <person name="Hauser L."/>
            <person name="Kyrpides N."/>
            <person name="Mikhailova N."/>
            <person name="Anderson I.J."/>
            <person name="Woyke T."/>
        </authorList>
    </citation>
    <scope>NUCLEOTIDE SEQUENCE [LARGE SCALE GENOMIC DNA]</scope>
    <source>
        <strain evidence="5">DSM 12710 / JCM 10830 / BK20S6-10-b1 / P8</strain>
    </source>
</reference>
<dbReference type="PROSITE" id="PS50893">
    <property type="entry name" value="ABC_TRANSPORTER_2"/>
    <property type="match status" value="1"/>
</dbReference>
<dbReference type="EMBL" id="CP002051">
    <property type="protein sequence ID" value="ADI31230.1"/>
    <property type="molecule type" value="Genomic_DNA"/>
</dbReference>
<dbReference type="SMART" id="SM00382">
    <property type="entry name" value="AAA"/>
    <property type="match status" value="1"/>
</dbReference>
<evidence type="ECO:0000313" key="5">
    <source>
        <dbReference type="Proteomes" id="UP000002573"/>
    </source>
</evidence>
<dbReference type="InterPro" id="IPR003439">
    <property type="entry name" value="ABC_transporter-like_ATP-bd"/>
</dbReference>
<keyword evidence="5" id="KW-1185">Reference proteome</keyword>
<dbReference type="OrthoDB" id="31298at2157"/>
<dbReference type="HOGENOM" id="CLU_000604_1_2_2"/>
<feature type="domain" description="ABC transporter" evidence="3">
    <location>
        <begin position="5"/>
        <end position="235"/>
    </location>
</feature>
<dbReference type="Pfam" id="PF00005">
    <property type="entry name" value="ABC_tran"/>
    <property type="match status" value="1"/>
</dbReference>
<evidence type="ECO:0000256" key="1">
    <source>
        <dbReference type="ARBA" id="ARBA00022741"/>
    </source>
</evidence>
<dbReference type="AlphaFoldDB" id="D7DAN3"/>
<proteinExistence type="predicted"/>
<evidence type="ECO:0000256" key="2">
    <source>
        <dbReference type="ARBA" id="ARBA00022840"/>
    </source>
</evidence>
<keyword evidence="2" id="KW-0067">ATP-binding</keyword>
<dbReference type="InterPro" id="IPR003593">
    <property type="entry name" value="AAA+_ATPase"/>
</dbReference>